<proteinExistence type="predicted"/>
<evidence type="ECO:0000313" key="2">
    <source>
        <dbReference type="Proteomes" id="UP000252519"/>
    </source>
</evidence>
<dbReference type="Proteomes" id="UP000252519">
    <property type="component" value="Unassembled WGS sequence"/>
</dbReference>
<gene>
    <name evidence="1" type="ORF">ANCCAN_12920</name>
</gene>
<evidence type="ECO:0000313" key="1">
    <source>
        <dbReference type="EMBL" id="RCN41129.1"/>
    </source>
</evidence>
<dbReference type="AlphaFoldDB" id="A0A368GCX4"/>
<protein>
    <submittedName>
        <fullName evidence="1">Uncharacterized protein</fullName>
    </submittedName>
</protein>
<sequence length="55" mass="6611">MLLEEFLNYEAHLGMSDYINRFYMIATVLFFPKLTKIRMVTSMHHSSVFQRDVHT</sequence>
<reference evidence="1 2" key="1">
    <citation type="submission" date="2014-10" db="EMBL/GenBank/DDBJ databases">
        <title>Draft genome of the hookworm Ancylostoma caninum.</title>
        <authorList>
            <person name="Mitreva M."/>
        </authorList>
    </citation>
    <scope>NUCLEOTIDE SEQUENCE [LARGE SCALE GENOMIC DNA]</scope>
    <source>
        <strain evidence="1 2">Baltimore</strain>
    </source>
</reference>
<organism evidence="1 2">
    <name type="scientific">Ancylostoma caninum</name>
    <name type="common">Dog hookworm</name>
    <dbReference type="NCBI Taxonomy" id="29170"/>
    <lineage>
        <taxon>Eukaryota</taxon>
        <taxon>Metazoa</taxon>
        <taxon>Ecdysozoa</taxon>
        <taxon>Nematoda</taxon>
        <taxon>Chromadorea</taxon>
        <taxon>Rhabditida</taxon>
        <taxon>Rhabditina</taxon>
        <taxon>Rhabditomorpha</taxon>
        <taxon>Strongyloidea</taxon>
        <taxon>Ancylostomatidae</taxon>
        <taxon>Ancylostomatinae</taxon>
        <taxon>Ancylostoma</taxon>
    </lineage>
</organism>
<dbReference type="EMBL" id="JOJR01000249">
    <property type="protein sequence ID" value="RCN41129.1"/>
    <property type="molecule type" value="Genomic_DNA"/>
</dbReference>
<accession>A0A368GCX4</accession>
<comment type="caution">
    <text evidence="1">The sequence shown here is derived from an EMBL/GenBank/DDBJ whole genome shotgun (WGS) entry which is preliminary data.</text>
</comment>
<name>A0A368GCX4_ANCCA</name>
<keyword evidence="2" id="KW-1185">Reference proteome</keyword>